<accession>A0AA35CHK3</accession>
<dbReference type="KEGG" id="cmic:caldi_01070"/>
<proteinExistence type="predicted"/>
<organism evidence="3 4">
    <name type="scientific">Caldinitratiruptor microaerophilus</name>
    <dbReference type="NCBI Taxonomy" id="671077"/>
    <lineage>
        <taxon>Bacteria</taxon>
        <taxon>Bacillati</taxon>
        <taxon>Bacillota</taxon>
        <taxon>Clostridia</taxon>
        <taxon>Eubacteriales</taxon>
        <taxon>Symbiobacteriaceae</taxon>
        <taxon>Caldinitratiruptor</taxon>
    </lineage>
</organism>
<keyword evidence="2" id="KW-0812">Transmembrane</keyword>
<feature type="region of interest" description="Disordered" evidence="1">
    <location>
        <begin position="71"/>
        <end position="123"/>
    </location>
</feature>
<dbReference type="EMBL" id="AP025628">
    <property type="protein sequence ID" value="BDG59017.1"/>
    <property type="molecule type" value="Genomic_DNA"/>
</dbReference>
<feature type="region of interest" description="Disordered" evidence="1">
    <location>
        <begin position="391"/>
        <end position="411"/>
    </location>
</feature>
<evidence type="ECO:0000313" key="4">
    <source>
        <dbReference type="Proteomes" id="UP001163687"/>
    </source>
</evidence>
<keyword evidence="4" id="KW-1185">Reference proteome</keyword>
<keyword evidence="2" id="KW-1133">Transmembrane helix</keyword>
<feature type="transmembrane region" description="Helical" evidence="2">
    <location>
        <begin position="333"/>
        <end position="351"/>
    </location>
</feature>
<name>A0AA35CHK3_9FIRM</name>
<protein>
    <submittedName>
        <fullName evidence="3">Uncharacterized protein</fullName>
    </submittedName>
</protein>
<dbReference type="Proteomes" id="UP001163687">
    <property type="component" value="Chromosome"/>
</dbReference>
<sequence>MCLPVPLRELRSAQVRRTRRQLVRLALRWAAAVATAGLVVWGSAAAEASAAGRPGGAAPGARLAPVDAEIRPMPAGENGQLPPAGPGPRAGAADRGNPRPGRPETPGPVRAAGSGPEAGGRDVTLPVRIAQTLLRAVQMPLNILAEGLRPSGQPSPARIFLALWSGTGLAGPLLPDGPAQDAVDAAYTAGSGLSTLTARFLEHVASTDAALRQTGIPGARGLAWAITVRRAVGLGLRHAFDLRAFARSLRPSAVLAAVRASPGNWAATLGRIAGMAGGVLGVALGVYRAVEALRRRRAGEDGYDRAVRAAAGLLAAAAGVLGIVVVVSAHPATAAGAAFLATVLGIAALLLENRRAGRRLANAVRAAGRAASGALVAGRARGSCTRVGAAPACRREPRPGGPLAREAPGEPPTVFRLDRDGVLVASEPGARFSLEGKNRVWLPPWVQERLREAGGAVIAMWGDRAAAAVFGGSPPPRGRSAGGIPANLPVARWLASRWDAWVPIVEPGTTEVLLGRYDAEGCYTGRWRVVIAPDGTITAKRWIAHRRPR</sequence>
<dbReference type="RefSeq" id="WP_264843137.1">
    <property type="nucleotide sequence ID" value="NZ_AP025628.1"/>
</dbReference>
<dbReference type="AlphaFoldDB" id="A0AA35CHK3"/>
<feature type="transmembrane region" description="Helical" evidence="2">
    <location>
        <begin position="307"/>
        <end position="327"/>
    </location>
</feature>
<gene>
    <name evidence="3" type="ORF">caldi_01070</name>
</gene>
<keyword evidence="2" id="KW-0472">Membrane</keyword>
<evidence type="ECO:0000313" key="3">
    <source>
        <dbReference type="EMBL" id="BDG59017.1"/>
    </source>
</evidence>
<reference evidence="3" key="1">
    <citation type="submission" date="2022-03" db="EMBL/GenBank/DDBJ databases">
        <title>Complete genome sequence of Caldinitratiruptor microaerophilus.</title>
        <authorList>
            <person name="Mukaiyama R."/>
            <person name="Nishiyama T."/>
            <person name="Ueda K."/>
        </authorList>
    </citation>
    <scope>NUCLEOTIDE SEQUENCE</scope>
    <source>
        <strain evidence="3">JCM 16183</strain>
    </source>
</reference>
<evidence type="ECO:0000256" key="1">
    <source>
        <dbReference type="SAM" id="MobiDB-lite"/>
    </source>
</evidence>
<feature type="transmembrane region" description="Helical" evidence="2">
    <location>
        <begin position="265"/>
        <end position="287"/>
    </location>
</feature>
<evidence type="ECO:0000256" key="2">
    <source>
        <dbReference type="SAM" id="Phobius"/>
    </source>
</evidence>
<feature type="compositionally biased region" description="Low complexity" evidence="1">
    <location>
        <begin position="87"/>
        <end position="99"/>
    </location>
</feature>